<accession>A0A6B9RI50</accession>
<dbReference type="AlphaFoldDB" id="A0A6B9RI50"/>
<sequence length="126" mass="13906">MGYIDYSFEPQSDIAFLDMKSFYASVECVDRGLHPLYTSLCVMSRADNSAGLILASSPMFKKVFGKANVGRSYDLPFDINTRKFSYQNGLRGQNECHLCMSVLGNISTTLFALSVDGNISIGFAVF</sequence>
<proteinExistence type="predicted"/>
<protein>
    <submittedName>
        <fullName evidence="2">ImpB/MucB/SamB family protein Y family DNA polymerase</fullName>
    </submittedName>
</protein>
<reference evidence="2" key="1">
    <citation type="submission" date="2019-09" db="EMBL/GenBank/DDBJ databases">
        <title>A novel lsa(E) multiresistance gene cluster located into ICE and prophage.</title>
        <authorList>
            <person name="Li D."/>
            <person name="Du X.-d."/>
            <person name="Shang Y."/>
        </authorList>
    </citation>
    <scope>NUCLEOTIDE SEQUENCE</scope>
    <source>
        <strain evidence="2">SC215</strain>
    </source>
</reference>
<dbReference type="InterPro" id="IPR043502">
    <property type="entry name" value="DNA/RNA_pol_sf"/>
</dbReference>
<dbReference type="GO" id="GO:0006974">
    <property type="term" value="P:DNA damage response"/>
    <property type="evidence" value="ECO:0007669"/>
    <property type="project" value="UniProtKB-KW"/>
</dbReference>
<dbReference type="EMBL" id="MN437485">
    <property type="protein sequence ID" value="QHI00433.1"/>
    <property type="molecule type" value="Genomic_DNA"/>
</dbReference>
<keyword evidence="1" id="KW-0227">DNA damage</keyword>
<name>A0A6B9RI50_STRSU</name>
<organism evidence="2">
    <name type="scientific">Streptococcus suis</name>
    <dbReference type="NCBI Taxonomy" id="1307"/>
    <lineage>
        <taxon>Bacteria</taxon>
        <taxon>Bacillati</taxon>
        <taxon>Bacillota</taxon>
        <taxon>Bacilli</taxon>
        <taxon>Lactobacillales</taxon>
        <taxon>Streptococcaceae</taxon>
        <taxon>Streptococcus</taxon>
    </lineage>
</organism>
<evidence type="ECO:0000256" key="1">
    <source>
        <dbReference type="ARBA" id="ARBA00022763"/>
    </source>
</evidence>
<evidence type="ECO:0000313" key="2">
    <source>
        <dbReference type="EMBL" id="QHI00433.1"/>
    </source>
</evidence>
<dbReference type="SUPFAM" id="SSF56672">
    <property type="entry name" value="DNA/RNA polymerases"/>
    <property type="match status" value="1"/>
</dbReference>